<evidence type="ECO:0000313" key="9">
    <source>
        <dbReference type="EMBL" id="RJE24680.1"/>
    </source>
</evidence>
<dbReference type="InterPro" id="IPR001128">
    <property type="entry name" value="Cyt_P450"/>
</dbReference>
<gene>
    <name evidence="9" type="ORF">PHISCL_02995</name>
</gene>
<dbReference type="STRING" id="2070753.A0A3A2ZPR9"/>
<evidence type="ECO:0000256" key="2">
    <source>
        <dbReference type="ARBA" id="ARBA00010617"/>
    </source>
</evidence>
<evidence type="ECO:0000256" key="4">
    <source>
        <dbReference type="ARBA" id="ARBA00022723"/>
    </source>
</evidence>
<keyword evidence="6 8" id="KW-0408">Iron</keyword>
<evidence type="ECO:0000256" key="7">
    <source>
        <dbReference type="ARBA" id="ARBA00023033"/>
    </source>
</evidence>
<dbReference type="GO" id="GO:0004497">
    <property type="term" value="F:monooxygenase activity"/>
    <property type="evidence" value="ECO:0007669"/>
    <property type="project" value="UniProtKB-KW"/>
</dbReference>
<evidence type="ECO:0000256" key="6">
    <source>
        <dbReference type="ARBA" id="ARBA00023004"/>
    </source>
</evidence>
<dbReference type="SUPFAM" id="SSF48264">
    <property type="entry name" value="Cytochrome P450"/>
    <property type="match status" value="1"/>
</dbReference>
<evidence type="ECO:0000256" key="3">
    <source>
        <dbReference type="ARBA" id="ARBA00022617"/>
    </source>
</evidence>
<dbReference type="PRINTS" id="PR00465">
    <property type="entry name" value="EP450IV"/>
</dbReference>
<keyword evidence="7" id="KW-0503">Monooxygenase</keyword>
<dbReference type="PANTHER" id="PTHR46206:SF1">
    <property type="entry name" value="P450, PUTATIVE (EUROFUNG)-RELATED"/>
    <property type="match status" value="1"/>
</dbReference>
<keyword evidence="10" id="KW-1185">Reference proteome</keyword>
<sequence>MRESLRRNPVQFRGIPRQVVLKDGVTLPNGQHVSQGAWLGVPVPAIHNVERFYPDPDVYNPFRFLPTETANPKPTMLVTPSERFLSFGHARGSCPGGWFASHLLKLLVAYIIVNYDIEPLKERPLNMIICDHSIPPTMLLYGCEEESSLHSVATR</sequence>
<protein>
    <submittedName>
        <fullName evidence="9">Cytochrome p450</fullName>
    </submittedName>
</protein>
<keyword evidence="3 8" id="KW-0349">Heme</keyword>
<organism evidence="9 10">
    <name type="scientific">Aspergillus sclerotialis</name>
    <dbReference type="NCBI Taxonomy" id="2070753"/>
    <lineage>
        <taxon>Eukaryota</taxon>
        <taxon>Fungi</taxon>
        <taxon>Dikarya</taxon>
        <taxon>Ascomycota</taxon>
        <taxon>Pezizomycotina</taxon>
        <taxon>Eurotiomycetes</taxon>
        <taxon>Eurotiomycetidae</taxon>
        <taxon>Eurotiales</taxon>
        <taxon>Aspergillaceae</taxon>
        <taxon>Aspergillus</taxon>
        <taxon>Aspergillus subgen. Polypaecilum</taxon>
    </lineage>
</organism>
<evidence type="ECO:0000256" key="8">
    <source>
        <dbReference type="PIRSR" id="PIRSR602403-1"/>
    </source>
</evidence>
<feature type="binding site" description="axial binding residue" evidence="8">
    <location>
        <position position="94"/>
    </location>
    <ligand>
        <name>heme</name>
        <dbReference type="ChEBI" id="CHEBI:30413"/>
    </ligand>
    <ligandPart>
        <name>Fe</name>
        <dbReference type="ChEBI" id="CHEBI:18248"/>
    </ligandPart>
</feature>
<comment type="similarity">
    <text evidence="2">Belongs to the cytochrome P450 family.</text>
</comment>
<accession>A0A3A2ZPR9</accession>
<proteinExistence type="inferred from homology"/>
<dbReference type="Proteomes" id="UP000266188">
    <property type="component" value="Unassembled WGS sequence"/>
</dbReference>
<name>A0A3A2ZPR9_9EURO</name>
<keyword evidence="4 8" id="KW-0479">Metal-binding</keyword>
<dbReference type="GO" id="GO:0020037">
    <property type="term" value="F:heme binding"/>
    <property type="evidence" value="ECO:0007669"/>
    <property type="project" value="InterPro"/>
</dbReference>
<dbReference type="Gene3D" id="1.10.630.10">
    <property type="entry name" value="Cytochrome P450"/>
    <property type="match status" value="1"/>
</dbReference>
<dbReference type="GO" id="GO:0016705">
    <property type="term" value="F:oxidoreductase activity, acting on paired donors, with incorporation or reduction of molecular oxygen"/>
    <property type="evidence" value="ECO:0007669"/>
    <property type="project" value="InterPro"/>
</dbReference>
<dbReference type="EMBL" id="MVGC01000072">
    <property type="protein sequence ID" value="RJE24680.1"/>
    <property type="molecule type" value="Genomic_DNA"/>
</dbReference>
<dbReference type="GO" id="GO:0005506">
    <property type="term" value="F:iron ion binding"/>
    <property type="evidence" value="ECO:0007669"/>
    <property type="project" value="InterPro"/>
</dbReference>
<dbReference type="OrthoDB" id="1844152at2759"/>
<comment type="cofactor">
    <cofactor evidence="1 8">
        <name>heme</name>
        <dbReference type="ChEBI" id="CHEBI:30413"/>
    </cofactor>
</comment>
<comment type="caution">
    <text evidence="9">The sequence shown here is derived from an EMBL/GenBank/DDBJ whole genome shotgun (WGS) entry which is preliminary data.</text>
</comment>
<dbReference type="InterPro" id="IPR002403">
    <property type="entry name" value="Cyt_P450_E_grp-IV"/>
</dbReference>
<reference evidence="10" key="1">
    <citation type="submission" date="2017-02" db="EMBL/GenBank/DDBJ databases">
        <authorList>
            <person name="Tafer H."/>
            <person name="Lopandic K."/>
        </authorList>
    </citation>
    <scope>NUCLEOTIDE SEQUENCE [LARGE SCALE GENOMIC DNA]</scope>
    <source>
        <strain evidence="10">CBS 366.77</strain>
    </source>
</reference>
<evidence type="ECO:0000313" key="10">
    <source>
        <dbReference type="Proteomes" id="UP000266188"/>
    </source>
</evidence>
<dbReference type="PANTHER" id="PTHR46206">
    <property type="entry name" value="CYTOCHROME P450"/>
    <property type="match status" value="1"/>
</dbReference>
<keyword evidence="5" id="KW-0560">Oxidoreductase</keyword>
<evidence type="ECO:0000256" key="5">
    <source>
        <dbReference type="ARBA" id="ARBA00023002"/>
    </source>
</evidence>
<dbReference type="AlphaFoldDB" id="A0A3A2ZPR9"/>
<dbReference type="GO" id="GO:0019748">
    <property type="term" value="P:secondary metabolic process"/>
    <property type="evidence" value="ECO:0007669"/>
    <property type="project" value="UniProtKB-ARBA"/>
</dbReference>
<dbReference type="InterPro" id="IPR036396">
    <property type="entry name" value="Cyt_P450_sf"/>
</dbReference>
<dbReference type="Pfam" id="PF00067">
    <property type="entry name" value="p450"/>
    <property type="match status" value="1"/>
</dbReference>
<evidence type="ECO:0000256" key="1">
    <source>
        <dbReference type="ARBA" id="ARBA00001971"/>
    </source>
</evidence>